<feature type="region of interest" description="Disordered" evidence="2">
    <location>
        <begin position="140"/>
        <end position="178"/>
    </location>
</feature>
<dbReference type="GeneID" id="110987836"/>
<protein>
    <submittedName>
        <fullName evidence="4">Centrosomal protein of 290 kDa-like isoform X1</fullName>
    </submittedName>
</protein>
<evidence type="ECO:0000256" key="2">
    <source>
        <dbReference type="SAM" id="MobiDB-lite"/>
    </source>
</evidence>
<feature type="compositionally biased region" description="Basic and acidic residues" evidence="2">
    <location>
        <begin position="140"/>
        <end position="149"/>
    </location>
</feature>
<keyword evidence="3" id="KW-1185">Reference proteome</keyword>
<dbReference type="KEGG" id="aplc:110987836"/>
<proteinExistence type="predicted"/>
<organism evidence="3 4">
    <name type="scientific">Acanthaster planci</name>
    <name type="common">Crown-of-thorns starfish</name>
    <dbReference type="NCBI Taxonomy" id="133434"/>
    <lineage>
        <taxon>Eukaryota</taxon>
        <taxon>Metazoa</taxon>
        <taxon>Echinodermata</taxon>
        <taxon>Eleutherozoa</taxon>
        <taxon>Asterozoa</taxon>
        <taxon>Asteroidea</taxon>
        <taxon>Valvatacea</taxon>
        <taxon>Valvatida</taxon>
        <taxon>Acanthasteridae</taxon>
        <taxon>Acanthaster</taxon>
    </lineage>
</organism>
<dbReference type="AlphaFoldDB" id="A0A8B7ZP08"/>
<dbReference type="OrthoDB" id="9986859at2759"/>
<dbReference type="OMA" id="DIPPVHH"/>
<keyword evidence="1" id="KW-0175">Coiled coil</keyword>
<sequence>MDIPPVHHCFMLSAENEKMIKKLKKLKRRNGELELKLRDVNERLSHEELLREHAHYRSVSVQTDPSGYRPYARHLHVKPNTRSNKQDNTDEQKRADRLLSMHNKLMKRYEKELKTNTTHTETIAALNLRIQDLENQLHRSREQVHRLERSLTPNGRRRRAGSRSHSASPFTNSQEFQRLKKERDQLAKDKKRLKKELQGLDEGFFDEIEDLKYALQQSAKLNKEYEKALRRTCKQFGVPYPMSSDDVRVASPHTRARPR</sequence>
<gene>
    <name evidence="4" type="primary">LOC110987836</name>
</gene>
<feature type="coiled-coil region" evidence="1">
    <location>
        <begin position="16"/>
        <end position="43"/>
    </location>
</feature>
<evidence type="ECO:0000313" key="4">
    <source>
        <dbReference type="RefSeq" id="XP_022106635.1"/>
    </source>
</evidence>
<dbReference type="Proteomes" id="UP000694845">
    <property type="component" value="Unplaced"/>
</dbReference>
<evidence type="ECO:0000313" key="3">
    <source>
        <dbReference type="Proteomes" id="UP000694845"/>
    </source>
</evidence>
<accession>A0A8B7ZP08</accession>
<evidence type="ECO:0000256" key="1">
    <source>
        <dbReference type="SAM" id="Coils"/>
    </source>
</evidence>
<dbReference type="RefSeq" id="XP_022106635.1">
    <property type="nucleotide sequence ID" value="XM_022250943.1"/>
</dbReference>
<reference evidence="4" key="1">
    <citation type="submission" date="2025-08" db="UniProtKB">
        <authorList>
            <consortium name="RefSeq"/>
        </authorList>
    </citation>
    <scope>IDENTIFICATION</scope>
</reference>
<name>A0A8B7ZP08_ACAPL</name>
<feature type="region of interest" description="Disordered" evidence="2">
    <location>
        <begin position="59"/>
        <end position="92"/>
    </location>
</feature>